<dbReference type="EMBL" id="CP029843">
    <property type="protein sequence ID" value="AWV08226.1"/>
    <property type="molecule type" value="Genomic_DNA"/>
</dbReference>
<comment type="pathway">
    <text evidence="3">Cofactor biosynthesis; adenosylcobalamin biosynthesis.</text>
</comment>
<dbReference type="PANTHER" id="PTHR42885">
    <property type="entry name" value="HISTIDINOL-PHOSPHATE AMINOTRANSFERASE-RELATED"/>
    <property type="match status" value="1"/>
</dbReference>
<dbReference type="EC" id="4.1.1.81" evidence="4"/>
<dbReference type="GO" id="GO:0030170">
    <property type="term" value="F:pyridoxal phosphate binding"/>
    <property type="evidence" value="ECO:0007669"/>
    <property type="project" value="InterPro"/>
</dbReference>
<evidence type="ECO:0000256" key="9">
    <source>
        <dbReference type="ARBA" id="ARBA00048531"/>
    </source>
</evidence>
<evidence type="ECO:0000256" key="2">
    <source>
        <dbReference type="ARBA" id="ARBA00003444"/>
    </source>
</evidence>
<evidence type="ECO:0000259" key="10">
    <source>
        <dbReference type="Pfam" id="PF00155"/>
    </source>
</evidence>
<name>A0A2U9T630_9GAMM</name>
<evidence type="ECO:0000256" key="3">
    <source>
        <dbReference type="ARBA" id="ARBA00004953"/>
    </source>
</evidence>
<evidence type="ECO:0000256" key="8">
    <source>
        <dbReference type="ARBA" id="ARBA00029996"/>
    </source>
</evidence>
<dbReference type="RefSeq" id="WP_111267270.1">
    <property type="nucleotide sequence ID" value="NZ_CP029843.1"/>
</dbReference>
<comment type="catalytic activity">
    <reaction evidence="9">
        <text>O-phospho-L-threonine + H(+) = (R)-1-aminopropan-2-yl phosphate + CO2</text>
        <dbReference type="Rhea" id="RHEA:11492"/>
        <dbReference type="ChEBI" id="CHEBI:15378"/>
        <dbReference type="ChEBI" id="CHEBI:16526"/>
        <dbReference type="ChEBI" id="CHEBI:58563"/>
        <dbReference type="ChEBI" id="CHEBI:58675"/>
        <dbReference type="EC" id="4.1.1.81"/>
    </reaction>
</comment>
<proteinExistence type="predicted"/>
<dbReference type="PROSITE" id="PS00105">
    <property type="entry name" value="AA_TRANSFER_CLASS_1"/>
    <property type="match status" value="1"/>
</dbReference>
<gene>
    <name evidence="11" type="ORF">C9I47_2549</name>
</gene>
<dbReference type="Gene3D" id="3.90.1150.10">
    <property type="entry name" value="Aspartate Aminotransferase, domain 1"/>
    <property type="match status" value="1"/>
</dbReference>
<keyword evidence="5" id="KW-0169">Cobalamin biosynthesis</keyword>
<reference evidence="11 12" key="1">
    <citation type="submission" date="2018-05" db="EMBL/GenBank/DDBJ databases">
        <title>The complete genome of Lysobacter maris HZ9B, a marine bacterium antagonistic against terrestrial plant pathogens.</title>
        <authorList>
            <person name="Zhang X.-Q."/>
        </authorList>
    </citation>
    <scope>NUCLEOTIDE SEQUENCE [LARGE SCALE GENOMIC DNA]</scope>
    <source>
        <strain evidence="11 12">HZ9B</strain>
    </source>
</reference>
<dbReference type="KEGG" id="lmb:C9I47_2549"/>
<dbReference type="AlphaFoldDB" id="A0A2U9T630"/>
<dbReference type="CDD" id="cd00609">
    <property type="entry name" value="AAT_like"/>
    <property type="match status" value="1"/>
</dbReference>
<evidence type="ECO:0000256" key="5">
    <source>
        <dbReference type="ARBA" id="ARBA00022573"/>
    </source>
</evidence>
<accession>A0A2U9T630</accession>
<comment type="cofactor">
    <cofactor evidence="1">
        <name>pyridoxal 5'-phosphate</name>
        <dbReference type="ChEBI" id="CHEBI:597326"/>
    </cofactor>
</comment>
<feature type="domain" description="Aminotransferase class I/classII large" evidence="10">
    <location>
        <begin position="67"/>
        <end position="314"/>
    </location>
</feature>
<dbReference type="PANTHER" id="PTHR42885:SF1">
    <property type="entry name" value="THREONINE-PHOSPHATE DECARBOXYLASE"/>
    <property type="match status" value="1"/>
</dbReference>
<evidence type="ECO:0000256" key="6">
    <source>
        <dbReference type="ARBA" id="ARBA00022898"/>
    </source>
</evidence>
<dbReference type="Gene3D" id="3.40.640.10">
    <property type="entry name" value="Type I PLP-dependent aspartate aminotransferase-like (Major domain)"/>
    <property type="match status" value="1"/>
</dbReference>
<keyword evidence="6" id="KW-0663">Pyridoxal phosphate</keyword>
<keyword evidence="7" id="KW-0456">Lyase</keyword>
<comment type="function">
    <text evidence="2">Decarboxylates L-threonine-O-3-phosphate to yield (R)-1-amino-2-propanol O-2-phosphate, the precursor for the linkage between the nucleotide loop and the corrin ring in cobalamin.</text>
</comment>
<dbReference type="InterPro" id="IPR005860">
    <property type="entry name" value="CobD"/>
</dbReference>
<dbReference type="SUPFAM" id="SSF53383">
    <property type="entry name" value="PLP-dependent transferases"/>
    <property type="match status" value="1"/>
</dbReference>
<dbReference type="GO" id="GO:0009236">
    <property type="term" value="P:cobalamin biosynthetic process"/>
    <property type="evidence" value="ECO:0007669"/>
    <property type="project" value="UniProtKB-UniPathway"/>
</dbReference>
<dbReference type="GO" id="GO:0048472">
    <property type="term" value="F:threonine-phosphate decarboxylase activity"/>
    <property type="evidence" value="ECO:0007669"/>
    <property type="project" value="UniProtKB-EC"/>
</dbReference>
<keyword evidence="12" id="KW-1185">Reference proteome</keyword>
<dbReference type="Proteomes" id="UP000249447">
    <property type="component" value="Chromosome"/>
</dbReference>
<evidence type="ECO:0000256" key="4">
    <source>
        <dbReference type="ARBA" id="ARBA00012285"/>
    </source>
</evidence>
<evidence type="ECO:0000313" key="12">
    <source>
        <dbReference type="Proteomes" id="UP000249447"/>
    </source>
</evidence>
<dbReference type="InterPro" id="IPR015422">
    <property type="entry name" value="PyrdxlP-dep_Trfase_small"/>
</dbReference>
<evidence type="ECO:0000313" key="11">
    <source>
        <dbReference type="EMBL" id="AWV08226.1"/>
    </source>
</evidence>
<organism evidence="11 12">
    <name type="scientific">Marilutibacter maris</name>
    <dbReference type="NCBI Taxonomy" id="1605891"/>
    <lineage>
        <taxon>Bacteria</taxon>
        <taxon>Pseudomonadati</taxon>
        <taxon>Pseudomonadota</taxon>
        <taxon>Gammaproteobacteria</taxon>
        <taxon>Lysobacterales</taxon>
        <taxon>Lysobacteraceae</taxon>
        <taxon>Marilutibacter</taxon>
    </lineage>
</organism>
<dbReference type="InterPro" id="IPR004838">
    <property type="entry name" value="NHTrfase_class1_PyrdxlP-BS"/>
</dbReference>
<dbReference type="OrthoDB" id="9799304at2"/>
<protein>
    <recommendedName>
        <fullName evidence="4">threonine-phosphate decarboxylase</fullName>
        <ecNumber evidence="4">4.1.1.81</ecNumber>
    </recommendedName>
    <alternativeName>
        <fullName evidence="8">L-threonine-O-3-phosphate decarboxylase</fullName>
    </alternativeName>
</protein>
<dbReference type="Pfam" id="PF00155">
    <property type="entry name" value="Aminotran_1_2"/>
    <property type="match status" value="1"/>
</dbReference>
<evidence type="ECO:0000256" key="1">
    <source>
        <dbReference type="ARBA" id="ARBA00001933"/>
    </source>
</evidence>
<dbReference type="InterPro" id="IPR004839">
    <property type="entry name" value="Aminotransferase_I/II_large"/>
</dbReference>
<dbReference type="NCBIfam" id="TIGR01140">
    <property type="entry name" value="L_thr_O3P_dcar"/>
    <property type="match status" value="1"/>
</dbReference>
<dbReference type="UniPathway" id="UPA00148"/>
<sequence length="340" mass="37102">MLEHGGRLRRAAERYRIPLADWLDLSTGISPFGWPPPALPAEVWQRLPEDDDGLVEVARDYYGAPHLLPVAGSQAAIQALPRLRAPGRVGVIAPGYAEHAQAWRRAGHEVERLPAAQLFETAERLDVVVLIHPNNPGAERFQRGDLLGLHARLASRGGWLVVDEAFIDATPERSLCGDSDREGLVVLRSIGKFFGLAGARAGFACASAGLLDALRERLGPWALSGPTRHVLMQALADRDWQAAARTRLIWAGTQLGESLDRCGLSEGAGCAYFQWRRHPQATRLHDALARRGILVRCFDSDEATPPSLRFGLPADAAARQRLERGLHEALSEMSGREVAG</sequence>
<evidence type="ECO:0000256" key="7">
    <source>
        <dbReference type="ARBA" id="ARBA00023239"/>
    </source>
</evidence>
<dbReference type="InterPro" id="IPR015421">
    <property type="entry name" value="PyrdxlP-dep_Trfase_major"/>
</dbReference>
<dbReference type="InterPro" id="IPR015424">
    <property type="entry name" value="PyrdxlP-dep_Trfase"/>
</dbReference>